<evidence type="ECO:0000313" key="4">
    <source>
        <dbReference type="EMBL" id="PTM54750.1"/>
    </source>
</evidence>
<comment type="caution">
    <text evidence="4">The sequence shown here is derived from an EMBL/GenBank/DDBJ whole genome shotgun (WGS) entry which is preliminary data.</text>
</comment>
<dbReference type="InterPro" id="IPR058639">
    <property type="entry name" value="BSH_YknX-like"/>
</dbReference>
<dbReference type="GO" id="GO:0015562">
    <property type="term" value="F:efflux transmembrane transporter activity"/>
    <property type="evidence" value="ECO:0007669"/>
    <property type="project" value="TreeGrafter"/>
</dbReference>
<keyword evidence="5" id="KW-1185">Reference proteome</keyword>
<name>A0A2T4Z1T9_9BACL</name>
<dbReference type="Proteomes" id="UP000241639">
    <property type="component" value="Unassembled WGS sequence"/>
</dbReference>
<organism evidence="4 5">
    <name type="scientific">Desmospora activa DSM 45169</name>
    <dbReference type="NCBI Taxonomy" id="1121389"/>
    <lineage>
        <taxon>Bacteria</taxon>
        <taxon>Bacillati</taxon>
        <taxon>Bacillota</taxon>
        <taxon>Bacilli</taxon>
        <taxon>Bacillales</taxon>
        <taxon>Thermoactinomycetaceae</taxon>
        <taxon>Desmospora</taxon>
    </lineage>
</organism>
<dbReference type="Pfam" id="PF25989">
    <property type="entry name" value="YknX_C"/>
    <property type="match status" value="1"/>
</dbReference>
<dbReference type="EMBL" id="PZZP01000003">
    <property type="protein sequence ID" value="PTM54750.1"/>
    <property type="molecule type" value="Genomic_DNA"/>
</dbReference>
<sequence length="285" mass="30829">MKKKWLIGVGILVLVGGMVTIAALQAQGSTAEVEVTALSQEELSEEVMLTGTLMPRDQEQIFFQPERGELDEIKVEEGDKVKKGDTILSYKNPSSQVKASKGGTVIQVEEVPPSQAATRPVVVIADLTKQEVHAKVSEYEALNVEKGLSATLTFDALPDEEWVGEVTRVAYLPAEAEGAGGDEQVVYPITIQPEERLPVKLGSKLMVVIQTEPTEASTLPQSAVISRGNKNLVFIVEDGKAQEKEVKLGISDGDRVEIRSGVKADEDVIVDPPQDLKTGKEVTVR</sequence>
<evidence type="ECO:0000259" key="1">
    <source>
        <dbReference type="Pfam" id="PF25984"/>
    </source>
</evidence>
<evidence type="ECO:0000313" key="5">
    <source>
        <dbReference type="Proteomes" id="UP000241639"/>
    </source>
</evidence>
<reference evidence="4 5" key="1">
    <citation type="submission" date="2018-04" db="EMBL/GenBank/DDBJ databases">
        <title>Genomic Encyclopedia of Archaeal and Bacterial Type Strains, Phase II (KMG-II): from individual species to whole genera.</title>
        <authorList>
            <person name="Goeker M."/>
        </authorList>
    </citation>
    <scope>NUCLEOTIDE SEQUENCE [LARGE SCALE GENOMIC DNA]</scope>
    <source>
        <strain evidence="4 5">DSM 45169</strain>
    </source>
</reference>
<dbReference type="InterPro" id="IPR058637">
    <property type="entry name" value="YknX-like_C"/>
</dbReference>
<feature type="domain" description="YknX-like beta-barrel" evidence="3">
    <location>
        <begin position="131"/>
        <end position="209"/>
    </location>
</feature>
<dbReference type="Gene3D" id="2.40.30.170">
    <property type="match status" value="1"/>
</dbReference>
<dbReference type="Pfam" id="PF25990">
    <property type="entry name" value="Beta-barrel_YknX"/>
    <property type="match status" value="1"/>
</dbReference>
<gene>
    <name evidence="4" type="ORF">C8J48_3402</name>
</gene>
<accession>A0A2T4Z1T9</accession>
<dbReference type="GO" id="GO:1990281">
    <property type="term" value="C:efflux pump complex"/>
    <property type="evidence" value="ECO:0007669"/>
    <property type="project" value="TreeGrafter"/>
</dbReference>
<dbReference type="RefSeq" id="WP_170105642.1">
    <property type="nucleotide sequence ID" value="NZ_PZZP01000003.1"/>
</dbReference>
<feature type="domain" description="YknX-like barrel-sandwich hybrid" evidence="1">
    <location>
        <begin position="59"/>
        <end position="125"/>
    </location>
</feature>
<feature type="domain" description="YknX-like C-terminal permuted SH3-like" evidence="2">
    <location>
        <begin position="217"/>
        <end position="284"/>
    </location>
</feature>
<dbReference type="Gene3D" id="2.40.50.100">
    <property type="match status" value="1"/>
</dbReference>
<evidence type="ECO:0000259" key="2">
    <source>
        <dbReference type="Pfam" id="PF25989"/>
    </source>
</evidence>
<dbReference type="AlphaFoldDB" id="A0A2T4Z1T9"/>
<protein>
    <submittedName>
        <fullName evidence="4">RnfC-like protein</fullName>
    </submittedName>
</protein>
<proteinExistence type="predicted"/>
<dbReference type="PANTHER" id="PTHR30469">
    <property type="entry name" value="MULTIDRUG RESISTANCE PROTEIN MDTA"/>
    <property type="match status" value="1"/>
</dbReference>
<dbReference type="InterPro" id="IPR058636">
    <property type="entry name" value="Beta-barrel_YknX"/>
</dbReference>
<dbReference type="Pfam" id="PF25984">
    <property type="entry name" value="BSH_YknX"/>
    <property type="match status" value="1"/>
</dbReference>
<evidence type="ECO:0000259" key="3">
    <source>
        <dbReference type="Pfam" id="PF25990"/>
    </source>
</evidence>
<dbReference type="Gene3D" id="2.40.420.20">
    <property type="match status" value="1"/>
</dbReference>
<dbReference type="PANTHER" id="PTHR30469:SF33">
    <property type="entry name" value="SLR1207 PROTEIN"/>
    <property type="match status" value="1"/>
</dbReference>